<comment type="caution">
    <text evidence="2">The sequence shown here is derived from an EMBL/GenBank/DDBJ whole genome shotgun (WGS) entry which is preliminary data.</text>
</comment>
<accession>A0ABR0EGP2</accession>
<dbReference type="Proteomes" id="UP001305779">
    <property type="component" value="Unassembled WGS sequence"/>
</dbReference>
<feature type="compositionally biased region" description="Low complexity" evidence="1">
    <location>
        <begin position="126"/>
        <end position="135"/>
    </location>
</feature>
<proteinExistence type="predicted"/>
<sequence>MAASDRPKKGVAQTLGGKGRMSNSRRAADAFMDLSGMDGGDGGGYSDKENEEPPPVSKPRLPTKRKAPSPLKETVAKKMKPMPMSPVKKQQPPKTGSLLPSAKPEPVKKDLITGKELPNLKPAKQTAVATASETEATTKKITTDRPSPSKDELHIDKELANQSNPLILKRILNNSFERCDEIKARLALLREKKAAVGPGAEATDLLHEINAMNMEGRLMACLSRLAQLRLVEVEKAG</sequence>
<evidence type="ECO:0000313" key="3">
    <source>
        <dbReference type="Proteomes" id="UP001305779"/>
    </source>
</evidence>
<protein>
    <submittedName>
        <fullName evidence="2">Uncharacterized protein</fullName>
    </submittedName>
</protein>
<feature type="region of interest" description="Disordered" evidence="1">
    <location>
        <begin position="123"/>
        <end position="151"/>
    </location>
</feature>
<feature type="compositionally biased region" description="Basic and acidic residues" evidence="1">
    <location>
        <begin position="136"/>
        <end position="151"/>
    </location>
</feature>
<reference evidence="2 3" key="1">
    <citation type="journal article" date="2023" name="G3 (Bethesda)">
        <title>A chromosome-level genome assembly of Zasmidium syzygii isolated from banana leaves.</title>
        <authorList>
            <person name="van Westerhoven A.C."/>
            <person name="Mehrabi R."/>
            <person name="Talebi R."/>
            <person name="Steentjes M.B.F."/>
            <person name="Corcolon B."/>
            <person name="Chong P.A."/>
            <person name="Kema G.H.J."/>
            <person name="Seidl M.F."/>
        </authorList>
    </citation>
    <scope>NUCLEOTIDE SEQUENCE [LARGE SCALE GENOMIC DNA]</scope>
    <source>
        <strain evidence="2 3">P124</strain>
    </source>
</reference>
<name>A0ABR0EGP2_ZASCE</name>
<evidence type="ECO:0000256" key="1">
    <source>
        <dbReference type="SAM" id="MobiDB-lite"/>
    </source>
</evidence>
<evidence type="ECO:0000313" key="2">
    <source>
        <dbReference type="EMBL" id="KAK4500455.1"/>
    </source>
</evidence>
<feature type="compositionally biased region" description="Low complexity" evidence="1">
    <location>
        <begin position="81"/>
        <end position="94"/>
    </location>
</feature>
<feature type="region of interest" description="Disordered" evidence="1">
    <location>
        <begin position="1"/>
        <end position="105"/>
    </location>
</feature>
<gene>
    <name evidence="2" type="ORF">PRZ48_008644</name>
</gene>
<organism evidence="2 3">
    <name type="scientific">Zasmidium cellare</name>
    <name type="common">Wine cellar mold</name>
    <name type="synonym">Racodium cellare</name>
    <dbReference type="NCBI Taxonomy" id="395010"/>
    <lineage>
        <taxon>Eukaryota</taxon>
        <taxon>Fungi</taxon>
        <taxon>Dikarya</taxon>
        <taxon>Ascomycota</taxon>
        <taxon>Pezizomycotina</taxon>
        <taxon>Dothideomycetes</taxon>
        <taxon>Dothideomycetidae</taxon>
        <taxon>Mycosphaerellales</taxon>
        <taxon>Mycosphaerellaceae</taxon>
        <taxon>Zasmidium</taxon>
    </lineage>
</organism>
<dbReference type="EMBL" id="JAXOVC010000006">
    <property type="protein sequence ID" value="KAK4500455.1"/>
    <property type="molecule type" value="Genomic_DNA"/>
</dbReference>
<keyword evidence="3" id="KW-1185">Reference proteome</keyword>